<evidence type="ECO:0000256" key="2">
    <source>
        <dbReference type="ARBA" id="ARBA00023015"/>
    </source>
</evidence>
<dbReference type="Proteomes" id="UP000053675">
    <property type="component" value="Unassembled WGS sequence"/>
</dbReference>
<dbReference type="Gene3D" id="3.40.190.290">
    <property type="match status" value="1"/>
</dbReference>
<name>A0A084UBS6_9HYPH</name>
<dbReference type="STRING" id="472175.EL18_01446"/>
<evidence type="ECO:0000313" key="6">
    <source>
        <dbReference type="EMBL" id="KFB10412.1"/>
    </source>
</evidence>
<dbReference type="InterPro" id="IPR000847">
    <property type="entry name" value="LysR_HTH_N"/>
</dbReference>
<dbReference type="InterPro" id="IPR005119">
    <property type="entry name" value="LysR_subst-bd"/>
</dbReference>
<comment type="similarity">
    <text evidence="1">Belongs to the LysR transcriptional regulatory family.</text>
</comment>
<sequence length="313" mass="34200">MVFDMQHLASRLSLKHLRLVTAIAETRQLSLAADALAITQPAASRSLSELETLVGRPLFDRHPKGMEPTPAGEILIRNAKICLGQMAAATAELEALHGGLAGTVRVGAVTGPAVRFVVPALQKLKAEAQRTEVSVNVAPSSELVDSLLRGDYDLVLARVPPYVDARRLDVRRGRVEVVRYLTRTGHPLQSRPRVTYIDLANLTWIIQARGMPIREGVEQAFINRGLPVPKDSIDTASLLVALSYLRESDAVAAMTEEVAELVAKTGNGEIRELPFKETLILTPYQLIMRKGVPLSPICSRFRDLLIAELSPRG</sequence>
<dbReference type="PATRIC" id="fig|472175.3.peg.1457"/>
<dbReference type="eggNOG" id="COG0583">
    <property type="taxonomic scope" value="Bacteria"/>
</dbReference>
<evidence type="ECO:0000313" key="7">
    <source>
        <dbReference type="Proteomes" id="UP000053675"/>
    </source>
</evidence>
<keyword evidence="7" id="KW-1185">Reference proteome</keyword>
<dbReference type="InterPro" id="IPR036390">
    <property type="entry name" value="WH_DNA-bd_sf"/>
</dbReference>
<accession>A0A084UBS6</accession>
<evidence type="ECO:0000256" key="4">
    <source>
        <dbReference type="ARBA" id="ARBA00023163"/>
    </source>
</evidence>
<dbReference type="PANTHER" id="PTHR30419:SF8">
    <property type="entry name" value="NITROGEN ASSIMILATION TRANSCRIPTIONAL ACTIVATOR-RELATED"/>
    <property type="match status" value="1"/>
</dbReference>
<dbReference type="GO" id="GO:0003677">
    <property type="term" value="F:DNA binding"/>
    <property type="evidence" value="ECO:0007669"/>
    <property type="project" value="UniProtKB-KW"/>
</dbReference>
<dbReference type="InterPro" id="IPR050950">
    <property type="entry name" value="HTH-type_LysR_regulators"/>
</dbReference>
<dbReference type="GO" id="GO:0005829">
    <property type="term" value="C:cytosol"/>
    <property type="evidence" value="ECO:0007669"/>
    <property type="project" value="TreeGrafter"/>
</dbReference>
<gene>
    <name evidence="6" type="ORF">EL18_01446</name>
</gene>
<dbReference type="SUPFAM" id="SSF46785">
    <property type="entry name" value="Winged helix' DNA-binding domain"/>
    <property type="match status" value="1"/>
</dbReference>
<reference evidence="6 7" key="1">
    <citation type="submission" date="2014-05" db="EMBL/GenBank/DDBJ databases">
        <title>Draft Genome Sequence of Nitratireductor basaltis Strain UMTGB225, A Marine Bacterium Isolated from Green Barrel Tunicate.</title>
        <authorList>
            <person name="Gan H.Y."/>
        </authorList>
    </citation>
    <scope>NUCLEOTIDE SEQUENCE [LARGE SCALE GENOMIC DNA]</scope>
    <source>
        <strain evidence="6 7">UMTGB225</strain>
    </source>
</reference>
<dbReference type="AlphaFoldDB" id="A0A084UBS6"/>
<dbReference type="GO" id="GO:0003700">
    <property type="term" value="F:DNA-binding transcription factor activity"/>
    <property type="evidence" value="ECO:0007669"/>
    <property type="project" value="InterPro"/>
</dbReference>
<keyword evidence="2" id="KW-0805">Transcription regulation</keyword>
<proteinExistence type="inferred from homology"/>
<dbReference type="InterPro" id="IPR036388">
    <property type="entry name" value="WH-like_DNA-bd_sf"/>
</dbReference>
<dbReference type="EMBL" id="JMQM01000001">
    <property type="protein sequence ID" value="KFB10412.1"/>
    <property type="molecule type" value="Genomic_DNA"/>
</dbReference>
<dbReference type="PROSITE" id="PS50931">
    <property type="entry name" value="HTH_LYSR"/>
    <property type="match status" value="1"/>
</dbReference>
<keyword evidence="3" id="KW-0238">DNA-binding</keyword>
<dbReference type="Gene3D" id="1.10.10.10">
    <property type="entry name" value="Winged helix-like DNA-binding domain superfamily/Winged helix DNA-binding domain"/>
    <property type="match status" value="1"/>
</dbReference>
<comment type="caution">
    <text evidence="6">The sequence shown here is derived from an EMBL/GenBank/DDBJ whole genome shotgun (WGS) entry which is preliminary data.</text>
</comment>
<keyword evidence="4" id="KW-0804">Transcription</keyword>
<protein>
    <submittedName>
        <fullName evidence="6">Transcriptional regulator, LysR family</fullName>
    </submittedName>
</protein>
<dbReference type="Pfam" id="PF03466">
    <property type="entry name" value="LysR_substrate"/>
    <property type="match status" value="1"/>
</dbReference>
<feature type="domain" description="HTH lysR-type" evidence="5">
    <location>
        <begin position="12"/>
        <end position="69"/>
    </location>
</feature>
<evidence type="ECO:0000256" key="3">
    <source>
        <dbReference type="ARBA" id="ARBA00023125"/>
    </source>
</evidence>
<dbReference type="PRINTS" id="PR00039">
    <property type="entry name" value="HTHLYSR"/>
</dbReference>
<dbReference type="PANTHER" id="PTHR30419">
    <property type="entry name" value="HTH-TYPE TRANSCRIPTIONAL REGULATOR YBHD"/>
    <property type="match status" value="1"/>
</dbReference>
<evidence type="ECO:0000256" key="1">
    <source>
        <dbReference type="ARBA" id="ARBA00009437"/>
    </source>
</evidence>
<evidence type="ECO:0000259" key="5">
    <source>
        <dbReference type="PROSITE" id="PS50931"/>
    </source>
</evidence>
<organism evidence="6 7">
    <name type="scientific">Nitratireductor basaltis</name>
    <dbReference type="NCBI Taxonomy" id="472175"/>
    <lineage>
        <taxon>Bacteria</taxon>
        <taxon>Pseudomonadati</taxon>
        <taxon>Pseudomonadota</taxon>
        <taxon>Alphaproteobacteria</taxon>
        <taxon>Hyphomicrobiales</taxon>
        <taxon>Phyllobacteriaceae</taxon>
        <taxon>Nitratireductor</taxon>
    </lineage>
</organism>
<dbReference type="Pfam" id="PF00126">
    <property type="entry name" value="HTH_1"/>
    <property type="match status" value="1"/>
</dbReference>
<dbReference type="SUPFAM" id="SSF53850">
    <property type="entry name" value="Periplasmic binding protein-like II"/>
    <property type="match status" value="1"/>
</dbReference>